<dbReference type="InterPro" id="IPR029044">
    <property type="entry name" value="Nucleotide-diphossugar_trans"/>
</dbReference>
<name>A0ABR8V9D8_9BACT</name>
<protein>
    <submittedName>
        <fullName evidence="5">Glycosyltransferase</fullName>
    </submittedName>
</protein>
<keyword evidence="3" id="KW-0808">Transferase</keyword>
<dbReference type="PANTHER" id="PTHR43685">
    <property type="entry name" value="GLYCOSYLTRANSFERASE"/>
    <property type="match status" value="1"/>
</dbReference>
<dbReference type="Pfam" id="PF00535">
    <property type="entry name" value="Glycos_transf_2"/>
    <property type="match status" value="1"/>
</dbReference>
<dbReference type="CDD" id="cd04195">
    <property type="entry name" value="GT2_AmsE_like"/>
    <property type="match status" value="1"/>
</dbReference>
<dbReference type="Proteomes" id="UP000616346">
    <property type="component" value="Unassembled WGS sequence"/>
</dbReference>
<keyword evidence="6" id="KW-1185">Reference proteome</keyword>
<dbReference type="InterPro" id="IPR001173">
    <property type="entry name" value="Glyco_trans_2-like"/>
</dbReference>
<evidence type="ECO:0000256" key="2">
    <source>
        <dbReference type="ARBA" id="ARBA00022676"/>
    </source>
</evidence>
<evidence type="ECO:0000256" key="1">
    <source>
        <dbReference type="ARBA" id="ARBA00006739"/>
    </source>
</evidence>
<evidence type="ECO:0000256" key="3">
    <source>
        <dbReference type="ARBA" id="ARBA00022679"/>
    </source>
</evidence>
<evidence type="ECO:0000259" key="4">
    <source>
        <dbReference type="Pfam" id="PF00535"/>
    </source>
</evidence>
<comment type="similarity">
    <text evidence="1">Belongs to the glycosyltransferase 2 family.</text>
</comment>
<feature type="domain" description="Glycosyltransferase 2-like" evidence="4">
    <location>
        <begin position="3"/>
        <end position="168"/>
    </location>
</feature>
<keyword evidence="2" id="KW-0328">Glycosyltransferase</keyword>
<comment type="caution">
    <text evidence="5">The sequence shown here is derived from an EMBL/GenBank/DDBJ whole genome shotgun (WGS) entry which is preliminary data.</text>
</comment>
<dbReference type="InterPro" id="IPR050834">
    <property type="entry name" value="Glycosyltransf_2"/>
</dbReference>
<proteinExistence type="inferred from homology"/>
<dbReference type="EMBL" id="JACSPQ010000001">
    <property type="protein sequence ID" value="MBD8001312.1"/>
    <property type="molecule type" value="Genomic_DNA"/>
</dbReference>
<dbReference type="PANTHER" id="PTHR43685:SF5">
    <property type="entry name" value="GLYCOSYLTRANSFERASE EPSE-RELATED"/>
    <property type="match status" value="1"/>
</dbReference>
<accession>A0ABR8V9D8</accession>
<evidence type="ECO:0000313" key="6">
    <source>
        <dbReference type="Proteomes" id="UP000616346"/>
    </source>
</evidence>
<reference evidence="5 6" key="1">
    <citation type="submission" date="2020-08" db="EMBL/GenBank/DDBJ databases">
        <title>A Genomic Blueprint of the Chicken Gut Microbiome.</title>
        <authorList>
            <person name="Gilroy R."/>
            <person name="Ravi A."/>
            <person name="Getino M."/>
            <person name="Pursley I."/>
            <person name="Horton D.L."/>
            <person name="Alikhan N.-F."/>
            <person name="Baker D."/>
            <person name="Gharbi K."/>
            <person name="Hall N."/>
            <person name="Watson M."/>
            <person name="Adriaenssens E.M."/>
            <person name="Foster-Nyarko E."/>
            <person name="Jarju S."/>
            <person name="Secka A."/>
            <person name="Antonio M."/>
            <person name="Oren A."/>
            <person name="Chaudhuri R."/>
            <person name="La Ragione R.M."/>
            <person name="Hildebrand F."/>
            <person name="Pallen M.J."/>
        </authorList>
    </citation>
    <scope>NUCLEOTIDE SEQUENCE [LARGE SCALE GENOMIC DNA]</scope>
    <source>
        <strain evidence="5 6">Sa1YUN3</strain>
    </source>
</reference>
<gene>
    <name evidence="5" type="ORF">H9626_03650</name>
</gene>
<dbReference type="RefSeq" id="WP_191709607.1">
    <property type="nucleotide sequence ID" value="NZ_JACSPQ010000001.1"/>
</dbReference>
<organism evidence="5 6">
    <name type="scientific">Phocaeicola faecium</name>
    <dbReference type="NCBI Taxonomy" id="2762213"/>
    <lineage>
        <taxon>Bacteria</taxon>
        <taxon>Pseudomonadati</taxon>
        <taxon>Bacteroidota</taxon>
        <taxon>Bacteroidia</taxon>
        <taxon>Bacteroidales</taxon>
        <taxon>Bacteroidaceae</taxon>
        <taxon>Phocaeicola</taxon>
    </lineage>
</organism>
<dbReference type="SUPFAM" id="SSF53448">
    <property type="entry name" value="Nucleotide-diphospho-sugar transferases"/>
    <property type="match status" value="1"/>
</dbReference>
<evidence type="ECO:0000313" key="5">
    <source>
        <dbReference type="EMBL" id="MBD8001312.1"/>
    </source>
</evidence>
<dbReference type="Gene3D" id="3.90.550.10">
    <property type="entry name" value="Spore Coat Polysaccharide Biosynthesis Protein SpsA, Chain A"/>
    <property type="match status" value="1"/>
</dbReference>
<sequence length="269" mass="31451">MFSVLLSVYKKEQPAYLRECLDSLFTQTLMPDEIVLVKDGPLTDELDRTIDEYVQLHPELKVVALPQNRGLGCALNEGLKHCSFSLVARMDTDDIAKPERFEKQIRVFAEHPEVDVCSAWIEEFYEDTSRVVSVKKLPELHPEILRYARKRCPVNHPATVFRKEKVLEAGGYPPIPMYEDYGLWVRMLARGCRFYNLPESVLYFRTSPDTFKRRGGWEYVKKEINLLNYMREIGFISTPVFCQNVAIRLVVRLMPNNIRGFIYKHLLRK</sequence>